<accession>A0ABW6SYA8</accession>
<reference evidence="1 2" key="1">
    <citation type="submission" date="2024-10" db="EMBL/GenBank/DDBJ databases">
        <title>The Natural Products Discovery Center: Release of the First 8490 Sequenced Strains for Exploring Actinobacteria Biosynthetic Diversity.</title>
        <authorList>
            <person name="Kalkreuter E."/>
            <person name="Kautsar S.A."/>
            <person name="Yang D."/>
            <person name="Bader C.D."/>
            <person name="Teijaro C.N."/>
            <person name="Fluegel L."/>
            <person name="Davis C.M."/>
            <person name="Simpson J.R."/>
            <person name="Lauterbach L."/>
            <person name="Steele A.D."/>
            <person name="Gui C."/>
            <person name="Meng S."/>
            <person name="Li G."/>
            <person name="Viehrig K."/>
            <person name="Ye F."/>
            <person name="Su P."/>
            <person name="Kiefer A.F."/>
            <person name="Nichols A."/>
            <person name="Cepeda A.J."/>
            <person name="Yan W."/>
            <person name="Fan B."/>
            <person name="Jiang Y."/>
            <person name="Adhikari A."/>
            <person name="Zheng C.-J."/>
            <person name="Schuster L."/>
            <person name="Cowan T.M."/>
            <person name="Smanski M.J."/>
            <person name="Chevrette M.G."/>
            <person name="De Carvalho L.P.S."/>
            <person name="Shen B."/>
        </authorList>
    </citation>
    <scope>NUCLEOTIDE SEQUENCE [LARGE SCALE GENOMIC DNA]</scope>
    <source>
        <strain evidence="1 2">NPDC002173</strain>
    </source>
</reference>
<protein>
    <submittedName>
        <fullName evidence="1">Uncharacterized protein</fullName>
    </submittedName>
</protein>
<evidence type="ECO:0000313" key="2">
    <source>
        <dbReference type="Proteomes" id="UP001602013"/>
    </source>
</evidence>
<name>A0ABW6SYA8_9ACTN</name>
<organism evidence="1 2">
    <name type="scientific">Microtetraspora malaysiensis</name>
    <dbReference type="NCBI Taxonomy" id="161358"/>
    <lineage>
        <taxon>Bacteria</taxon>
        <taxon>Bacillati</taxon>
        <taxon>Actinomycetota</taxon>
        <taxon>Actinomycetes</taxon>
        <taxon>Streptosporangiales</taxon>
        <taxon>Streptosporangiaceae</taxon>
        <taxon>Microtetraspora</taxon>
    </lineage>
</organism>
<keyword evidence="2" id="KW-1185">Reference proteome</keyword>
<gene>
    <name evidence="1" type="ORF">ACFYXI_30850</name>
</gene>
<dbReference type="RefSeq" id="WP_387416317.1">
    <property type="nucleotide sequence ID" value="NZ_CP191998.1"/>
</dbReference>
<comment type="caution">
    <text evidence="1">The sequence shown here is derived from an EMBL/GenBank/DDBJ whole genome shotgun (WGS) entry which is preliminary data.</text>
</comment>
<evidence type="ECO:0000313" key="1">
    <source>
        <dbReference type="EMBL" id="MFF3669994.1"/>
    </source>
</evidence>
<dbReference type="EMBL" id="JBIASD010000026">
    <property type="protein sequence ID" value="MFF3669994.1"/>
    <property type="molecule type" value="Genomic_DNA"/>
</dbReference>
<dbReference type="Proteomes" id="UP001602013">
    <property type="component" value="Unassembled WGS sequence"/>
</dbReference>
<sequence>MLLDAVAGAADEPADSVFAAGADSVFDESPEVEVVDVVDFDELEDRLSVR</sequence>
<proteinExistence type="predicted"/>